<evidence type="ECO:0008006" key="4">
    <source>
        <dbReference type="Google" id="ProtNLM"/>
    </source>
</evidence>
<feature type="transmembrane region" description="Helical" evidence="1">
    <location>
        <begin position="351"/>
        <end position="369"/>
    </location>
</feature>
<feature type="transmembrane region" description="Helical" evidence="1">
    <location>
        <begin position="413"/>
        <end position="432"/>
    </location>
</feature>
<feature type="transmembrane region" description="Helical" evidence="1">
    <location>
        <begin position="321"/>
        <end position="342"/>
    </location>
</feature>
<proteinExistence type="predicted"/>
<protein>
    <recommendedName>
        <fullName evidence="4">Glycosyltransferase RgtA/B/C/D-like domain-containing protein</fullName>
    </recommendedName>
</protein>
<keyword evidence="1" id="KW-1133">Transmembrane helix</keyword>
<feature type="transmembrane region" description="Helical" evidence="1">
    <location>
        <begin position="37"/>
        <end position="62"/>
    </location>
</feature>
<sequence>MSVSSIWNSEAAAGTTTMIEMVDGMNMRPDPARSSKALSLVPSVFFGLLLSLLFLGTVQVAVHSAPSFDGAMNLEVASSIAQGEGYRRLYAQRDVFPHEIQTGAPYILPAAAVFKIWGVAIPQAQVVNVAYFALLLATTFLLVRQRGSRTLALFAACTAAIVPGILRFGFGGYGEIPAIALVFAATATFYSERGRHPLATAFMAGILLALAVITKTVMLIGAGALCLCIILELAFPADGRRMPHIKRMGSFVAGGMLAMIAMESWRAVALGGADAWANWWAEETSGIFKQAGVRTGLADTTTGLLAKLGLHLQYLSQNYQLAVWATALWLVLLCFAGVAMLLRSPEREGKWSTLTILITAIVYTAWWLLVTPTAKAWHRRIIDGMICADVGMIMFIAAWLGDLRNRTCSSVTRISMTFITCMVLALPLTWLVKGSRALIHARSNPDNNHALLRVAEEVRALPKNAYIFGVGWYSAPVISLLAERPIQDFNDIPVSRMETGRPVYFVQAPSDSSDYLERVRSSYQLSGAPWGSYALLKATSLTPSPLVPQHDIVRRHINAADNYSYMRGFNESEGSNGRWLSDDNLILLTPEAGDHFELIVYTLSQTSYMHNSAPKITVSFNGCAAPAQDSKPGDVSKLNFPIPESCGLAPGQPVNIRIEVDNLVDAATTRDQRALAVLGKELGFVGPQP</sequence>
<evidence type="ECO:0000256" key="1">
    <source>
        <dbReference type="SAM" id="Phobius"/>
    </source>
</evidence>
<reference evidence="2 3" key="1">
    <citation type="submission" date="2024-06" db="EMBL/GenBank/DDBJ databases">
        <title>Sorghum-associated microbial communities from plants grown in Nebraska, USA.</title>
        <authorList>
            <person name="Schachtman D."/>
        </authorList>
    </citation>
    <scope>NUCLEOTIDE SEQUENCE [LARGE SCALE GENOMIC DNA]</scope>
    <source>
        <strain evidence="2 3">1757</strain>
    </source>
</reference>
<accession>A0ABV2Q065</accession>
<feature type="transmembrane region" description="Helical" evidence="1">
    <location>
        <begin position="381"/>
        <end position="401"/>
    </location>
</feature>
<keyword evidence="3" id="KW-1185">Reference proteome</keyword>
<keyword evidence="1" id="KW-0472">Membrane</keyword>
<dbReference type="Proteomes" id="UP001549251">
    <property type="component" value="Unassembled WGS sequence"/>
</dbReference>
<organism evidence="2 3">
    <name type="scientific">Rhodanobacter soli</name>
    <dbReference type="NCBI Taxonomy" id="590609"/>
    <lineage>
        <taxon>Bacteria</taxon>
        <taxon>Pseudomonadati</taxon>
        <taxon>Pseudomonadota</taxon>
        <taxon>Gammaproteobacteria</taxon>
        <taxon>Lysobacterales</taxon>
        <taxon>Rhodanobacteraceae</taxon>
        <taxon>Rhodanobacter</taxon>
    </lineage>
</organism>
<evidence type="ECO:0000313" key="2">
    <source>
        <dbReference type="EMBL" id="MET4570488.1"/>
    </source>
</evidence>
<dbReference type="RefSeq" id="WP_354551572.1">
    <property type="nucleotide sequence ID" value="NZ_JBEPSD010000003.1"/>
</dbReference>
<evidence type="ECO:0000313" key="3">
    <source>
        <dbReference type="Proteomes" id="UP001549251"/>
    </source>
</evidence>
<feature type="transmembrane region" description="Helical" evidence="1">
    <location>
        <begin position="124"/>
        <end position="143"/>
    </location>
</feature>
<gene>
    <name evidence="2" type="ORF">ABIE04_002867</name>
</gene>
<comment type="caution">
    <text evidence="2">The sequence shown here is derived from an EMBL/GenBank/DDBJ whole genome shotgun (WGS) entry which is preliminary data.</text>
</comment>
<feature type="transmembrane region" description="Helical" evidence="1">
    <location>
        <begin position="172"/>
        <end position="190"/>
    </location>
</feature>
<dbReference type="EMBL" id="JBEPSD010000003">
    <property type="protein sequence ID" value="MET4570488.1"/>
    <property type="molecule type" value="Genomic_DNA"/>
</dbReference>
<keyword evidence="1" id="KW-0812">Transmembrane</keyword>
<feature type="transmembrane region" description="Helical" evidence="1">
    <location>
        <begin position="197"/>
        <end position="213"/>
    </location>
</feature>
<name>A0ABV2Q065_9GAMM</name>
<feature type="transmembrane region" description="Helical" evidence="1">
    <location>
        <begin position="249"/>
        <end position="268"/>
    </location>
</feature>